<feature type="domain" description="F-box" evidence="2">
    <location>
        <begin position="84"/>
        <end position="133"/>
    </location>
</feature>
<feature type="compositionally biased region" description="Basic residues" evidence="1">
    <location>
        <begin position="66"/>
        <end position="77"/>
    </location>
</feature>
<gene>
    <name evidence="3" type="ORF">Moror_2237</name>
</gene>
<evidence type="ECO:0000256" key="1">
    <source>
        <dbReference type="SAM" id="MobiDB-lite"/>
    </source>
</evidence>
<dbReference type="InterPro" id="IPR001810">
    <property type="entry name" value="F-box_dom"/>
</dbReference>
<evidence type="ECO:0000313" key="3">
    <source>
        <dbReference type="EMBL" id="ESK82325.1"/>
    </source>
</evidence>
<evidence type="ECO:0000313" key="4">
    <source>
        <dbReference type="Proteomes" id="UP000017559"/>
    </source>
</evidence>
<dbReference type="Proteomes" id="UP000017559">
    <property type="component" value="Unassembled WGS sequence"/>
</dbReference>
<evidence type="ECO:0000259" key="2">
    <source>
        <dbReference type="PROSITE" id="PS50181"/>
    </source>
</evidence>
<proteinExistence type="predicted"/>
<comment type="caution">
    <text evidence="3">The sequence shown here is derived from an EMBL/GenBank/DDBJ whole genome shotgun (WGS) entry which is preliminary data.</text>
</comment>
<dbReference type="PROSITE" id="PS50181">
    <property type="entry name" value="FBOX"/>
    <property type="match status" value="1"/>
</dbReference>
<organism evidence="3 4">
    <name type="scientific">Moniliophthora roreri (strain MCA 2997)</name>
    <name type="common">Cocoa frosty pod rot fungus</name>
    <name type="synonym">Crinipellis roreri</name>
    <dbReference type="NCBI Taxonomy" id="1381753"/>
    <lineage>
        <taxon>Eukaryota</taxon>
        <taxon>Fungi</taxon>
        <taxon>Dikarya</taxon>
        <taxon>Basidiomycota</taxon>
        <taxon>Agaricomycotina</taxon>
        <taxon>Agaricomycetes</taxon>
        <taxon>Agaricomycetidae</taxon>
        <taxon>Agaricales</taxon>
        <taxon>Marasmiineae</taxon>
        <taxon>Marasmiaceae</taxon>
        <taxon>Moniliophthora</taxon>
    </lineage>
</organism>
<dbReference type="SUPFAM" id="SSF81383">
    <property type="entry name" value="F-box domain"/>
    <property type="match status" value="1"/>
</dbReference>
<feature type="region of interest" description="Disordered" evidence="1">
    <location>
        <begin position="39"/>
        <end position="77"/>
    </location>
</feature>
<dbReference type="InterPro" id="IPR036047">
    <property type="entry name" value="F-box-like_dom_sf"/>
</dbReference>
<dbReference type="OrthoDB" id="2322499at2759"/>
<reference evidence="3 4" key="1">
    <citation type="journal article" date="2014" name="BMC Genomics">
        <title>Genome and secretome analysis of the hemibiotrophic fungal pathogen, Moniliophthora roreri, which causes frosty pod rot disease of cacao: mechanisms of the biotrophic and necrotrophic phases.</title>
        <authorList>
            <person name="Meinhardt L.W."/>
            <person name="Costa G.G.L."/>
            <person name="Thomazella D.P.T."/>
            <person name="Teixeira P.J.P.L."/>
            <person name="Carazzolle M.F."/>
            <person name="Schuster S.C."/>
            <person name="Carlson J.E."/>
            <person name="Guiltinan M.J."/>
            <person name="Mieczkowski P."/>
            <person name="Farmer A."/>
            <person name="Ramaraj T."/>
            <person name="Crozier J."/>
            <person name="Davis R.E."/>
            <person name="Shao J."/>
            <person name="Melnick R.L."/>
            <person name="Pereira G.A.G."/>
            <person name="Bailey B.A."/>
        </authorList>
    </citation>
    <scope>NUCLEOTIDE SEQUENCE [LARGE SCALE GENOMIC DNA]</scope>
    <source>
        <strain evidence="3 4">MCA 2997</strain>
    </source>
</reference>
<keyword evidence="4" id="KW-1185">Reference proteome</keyword>
<feature type="compositionally biased region" description="Polar residues" evidence="1">
    <location>
        <begin position="39"/>
        <end position="65"/>
    </location>
</feature>
<sequence length="639" mass="72341">MFPAFSACRPWPLKQRHALFFASPTISVADIQALGNSANRLDPLHTNTDDTTMTRQRMPATTSKASRPRSKPLNSSKRRRIKKCFPFMEMPIDLGYEVFSYLSPKDLLALTRTNRDICTKLLDKAATGIWRTARQQHYNDAPGPFQGVSEARWATLLFDSSTLCEVCGSQDGSQNIALEKRICHFCVAAGGIKCNDVALSYANVDPSVLSLASRSQGAKDSSSPLTEYYSKEELDELLNVLQNLVSKEERDEYIEGRKTRLEGLPVINSQIRSWIADEERRRLAANWALKAERREAIKERLIAMGYTREDYWKVSRLPCVRRAAPLTDRSWALIQKQVIDTINQAKLQKQQDVLLSREDMISRAYISFKRSLPGIAWRTFPSVYTIGLLNPVHHLKVSPDGGVTEEGFKTVMEADLIHSIQLWRNKQKRSLVERLSMHRIPNGWRNFIRGVYNETQIPDFDPFFDADLAVIAIKCRHCGHFCCGFDAAIRHLHGDTCAARKPTELKTAKFNFEPDLSRAAALCIIGEGLNPWSATTDEMDQRGSIFQCVACAFHGTWRAWVEHAHSASSMCPNYVGKEDMQVRKLQGSHIVSVGKEWACSRCNDHVEHFVSREIVVNHLIARHGILNAIIPNDFLYASD</sequence>
<dbReference type="EMBL" id="AWSO01001974">
    <property type="protein sequence ID" value="ESK82325.1"/>
    <property type="molecule type" value="Genomic_DNA"/>
</dbReference>
<dbReference type="AlphaFoldDB" id="V2WQ22"/>
<dbReference type="HOGENOM" id="CLU_010790_5_0_1"/>
<dbReference type="KEGG" id="mrr:Moror_2237"/>
<accession>V2WQ22</accession>
<protein>
    <recommendedName>
        <fullName evidence="2">F-box domain-containing protein</fullName>
    </recommendedName>
</protein>
<name>V2WQ22_MONRO</name>